<gene>
    <name evidence="1" type="ORF">BDQ12DRAFT_671616</name>
</gene>
<dbReference type="OrthoDB" id="3138711at2759"/>
<dbReference type="AlphaFoldDB" id="A0A5C3LF43"/>
<evidence type="ECO:0000313" key="1">
    <source>
        <dbReference type="EMBL" id="TFK31769.1"/>
    </source>
</evidence>
<accession>A0A5C3LF43</accession>
<proteinExistence type="predicted"/>
<reference evidence="1 2" key="1">
    <citation type="journal article" date="2019" name="Nat. Ecol. Evol.">
        <title>Megaphylogeny resolves global patterns of mushroom evolution.</title>
        <authorList>
            <person name="Varga T."/>
            <person name="Krizsan K."/>
            <person name="Foldi C."/>
            <person name="Dima B."/>
            <person name="Sanchez-Garcia M."/>
            <person name="Sanchez-Ramirez S."/>
            <person name="Szollosi G.J."/>
            <person name="Szarkandi J.G."/>
            <person name="Papp V."/>
            <person name="Albert L."/>
            <person name="Andreopoulos W."/>
            <person name="Angelini C."/>
            <person name="Antonin V."/>
            <person name="Barry K.W."/>
            <person name="Bougher N.L."/>
            <person name="Buchanan P."/>
            <person name="Buyck B."/>
            <person name="Bense V."/>
            <person name="Catcheside P."/>
            <person name="Chovatia M."/>
            <person name="Cooper J."/>
            <person name="Damon W."/>
            <person name="Desjardin D."/>
            <person name="Finy P."/>
            <person name="Geml J."/>
            <person name="Haridas S."/>
            <person name="Hughes K."/>
            <person name="Justo A."/>
            <person name="Karasinski D."/>
            <person name="Kautmanova I."/>
            <person name="Kiss B."/>
            <person name="Kocsube S."/>
            <person name="Kotiranta H."/>
            <person name="LaButti K.M."/>
            <person name="Lechner B.E."/>
            <person name="Liimatainen K."/>
            <person name="Lipzen A."/>
            <person name="Lukacs Z."/>
            <person name="Mihaltcheva S."/>
            <person name="Morgado L.N."/>
            <person name="Niskanen T."/>
            <person name="Noordeloos M.E."/>
            <person name="Ohm R.A."/>
            <person name="Ortiz-Santana B."/>
            <person name="Ovrebo C."/>
            <person name="Racz N."/>
            <person name="Riley R."/>
            <person name="Savchenko A."/>
            <person name="Shiryaev A."/>
            <person name="Soop K."/>
            <person name="Spirin V."/>
            <person name="Szebenyi C."/>
            <person name="Tomsovsky M."/>
            <person name="Tulloss R.E."/>
            <person name="Uehling J."/>
            <person name="Grigoriev I.V."/>
            <person name="Vagvolgyi C."/>
            <person name="Papp T."/>
            <person name="Martin F.M."/>
            <person name="Miettinen O."/>
            <person name="Hibbett D.S."/>
            <person name="Nagy L.G."/>
        </authorList>
    </citation>
    <scope>NUCLEOTIDE SEQUENCE [LARGE SCALE GENOMIC DNA]</scope>
    <source>
        <strain evidence="1 2">CBS 166.37</strain>
    </source>
</reference>
<evidence type="ECO:0000313" key="2">
    <source>
        <dbReference type="Proteomes" id="UP000308652"/>
    </source>
</evidence>
<organism evidence="1 2">
    <name type="scientific">Crucibulum laeve</name>
    <dbReference type="NCBI Taxonomy" id="68775"/>
    <lineage>
        <taxon>Eukaryota</taxon>
        <taxon>Fungi</taxon>
        <taxon>Dikarya</taxon>
        <taxon>Basidiomycota</taxon>
        <taxon>Agaricomycotina</taxon>
        <taxon>Agaricomycetes</taxon>
        <taxon>Agaricomycetidae</taxon>
        <taxon>Agaricales</taxon>
        <taxon>Agaricineae</taxon>
        <taxon>Nidulariaceae</taxon>
        <taxon>Crucibulum</taxon>
    </lineage>
</organism>
<dbReference type="EMBL" id="ML213710">
    <property type="protein sequence ID" value="TFK31769.1"/>
    <property type="molecule type" value="Genomic_DNA"/>
</dbReference>
<name>A0A5C3LF43_9AGAR</name>
<evidence type="ECO:0008006" key="3">
    <source>
        <dbReference type="Google" id="ProtNLM"/>
    </source>
</evidence>
<sequence length="191" mass="22160">MYALNEAFSYDKLRPAQGTVVPWFYGMHQFTLPDGTVLYGLLMEYIEGWALDSNFAQELSPKQLTKRNLLQIQSCHHAARILDVADVSQRDWHNGQILLCTNETTKADHVVLIDFASTTQTWDSDEPNLIENYFGILRVLLTDVGFDLDLVWKHYGEPDDWDTTSYYYTHPGTKEERHFRARDIFPYISCA</sequence>
<dbReference type="Proteomes" id="UP000308652">
    <property type="component" value="Unassembled WGS sequence"/>
</dbReference>
<protein>
    <recommendedName>
        <fullName evidence="3">Protein kinase domain-containing protein</fullName>
    </recommendedName>
</protein>
<keyword evidence="2" id="KW-1185">Reference proteome</keyword>